<dbReference type="PROSITE" id="PS51318">
    <property type="entry name" value="TAT"/>
    <property type="match status" value="1"/>
</dbReference>
<reference evidence="5" key="1">
    <citation type="submission" date="2022-04" db="EMBL/GenBank/DDBJ databases">
        <title>Tomato heritable bacteria conferring resistance against bacterial wilt.</title>
        <authorList>
            <person name="Yin J."/>
        </authorList>
    </citation>
    <scope>NUCLEOTIDE SEQUENCE</scope>
    <source>
        <strain evidence="5">Cra20</strain>
    </source>
</reference>
<organism evidence="5">
    <name type="scientific">Sphingomonas psychrotolerans</name>
    <dbReference type="NCBI Taxonomy" id="1327635"/>
    <lineage>
        <taxon>Bacteria</taxon>
        <taxon>Pseudomonadati</taxon>
        <taxon>Pseudomonadota</taxon>
        <taxon>Alphaproteobacteria</taxon>
        <taxon>Sphingomonadales</taxon>
        <taxon>Sphingomonadaceae</taxon>
        <taxon>Sphingomonas</taxon>
    </lineage>
</organism>
<dbReference type="PANTHER" id="PTHR31339:SF9">
    <property type="entry name" value="PLASMIN AND FIBRONECTIN-BINDING PROTEIN A"/>
    <property type="match status" value="1"/>
</dbReference>
<comment type="similarity">
    <text evidence="1 4">Belongs to the glycosyl hydrolase 28 family.</text>
</comment>
<dbReference type="PROSITE" id="PS00502">
    <property type="entry name" value="POLYGALACTURONASE"/>
    <property type="match status" value="1"/>
</dbReference>
<evidence type="ECO:0000256" key="2">
    <source>
        <dbReference type="ARBA" id="ARBA00022801"/>
    </source>
</evidence>
<proteinExistence type="inferred from homology"/>
<dbReference type="SMART" id="SM00710">
    <property type="entry name" value="PbH1"/>
    <property type="match status" value="3"/>
</dbReference>
<gene>
    <name evidence="5" type="ORF">MZO42_19335</name>
</gene>
<dbReference type="SUPFAM" id="SSF51126">
    <property type="entry name" value="Pectin lyase-like"/>
    <property type="match status" value="1"/>
</dbReference>
<sequence length="478" mass="52719">MLLSPSRRDLLRYGSAASACALLPGRSFAARDPWQRAADIARTVRPPIFPARIFDIIRFGARGDGTTLNTDAIRNAIAACAAAGGGRVLVPAGDFLTGAVHLKSNVELHLAAGAILRFSTDPAHYPMVFTRWEGVELINYSPLVYAYKAKNIAVTGAGTLDGQGSPEHWWAWKGPWGGTAEHGWREGMPDQRKSRAMLFQMAEDRVPVEKRVFGDGHYLRPPFIQPYLCENVLVEGVRIRNSPFWNVHPVLCRNVMLRGLDIFGHGPNNDGTDPESVDRMLIEDCTFDTGDDCIAVNSGRNEDGRRLGVPSQNILIRNCRMKQGHGGITVGSQISGGARWIFAEKCVLDSPDLWYAIRFKNNALRGGLLENFHYRDIHVGQVSRAAIACDFNYEEGPNGRFKPILRHVNIERLRARKASRVLDSQGLPGAPVTDLALKDCSFDGVTEPSVIRHTERVALSNVRVNGRAVQTLDQLHSA</sequence>
<dbReference type="InterPro" id="IPR006311">
    <property type="entry name" value="TAT_signal"/>
</dbReference>
<evidence type="ECO:0000256" key="3">
    <source>
        <dbReference type="ARBA" id="ARBA00023295"/>
    </source>
</evidence>
<evidence type="ECO:0000256" key="4">
    <source>
        <dbReference type="RuleBase" id="RU361169"/>
    </source>
</evidence>
<dbReference type="Pfam" id="PF00295">
    <property type="entry name" value="Glyco_hydro_28"/>
    <property type="match status" value="1"/>
</dbReference>
<dbReference type="GO" id="GO:0016787">
    <property type="term" value="F:hydrolase activity"/>
    <property type="evidence" value="ECO:0007669"/>
    <property type="project" value="UniProtKB-KW"/>
</dbReference>
<keyword evidence="3 4" id="KW-0326">Glycosidase</keyword>
<name>A0ABU3N8L6_9SPHN</name>
<comment type="caution">
    <text evidence="5">The sequence shown here is derived from an EMBL/GenBank/DDBJ whole genome shotgun (WGS) entry which is preliminary data.</text>
</comment>
<dbReference type="EMBL" id="JALMLT010000006">
    <property type="protein sequence ID" value="MDT8760859.1"/>
    <property type="molecule type" value="Genomic_DNA"/>
</dbReference>
<accession>A0ABU3N8L6</accession>
<evidence type="ECO:0000313" key="5">
    <source>
        <dbReference type="EMBL" id="MDT8760859.1"/>
    </source>
</evidence>
<dbReference type="PANTHER" id="PTHR31339">
    <property type="entry name" value="PECTIN LYASE-RELATED"/>
    <property type="match status" value="1"/>
</dbReference>
<dbReference type="InterPro" id="IPR006626">
    <property type="entry name" value="PbH1"/>
</dbReference>
<dbReference type="InterPro" id="IPR051801">
    <property type="entry name" value="GH28_Enzymes"/>
</dbReference>
<keyword evidence="2 4" id="KW-0378">Hydrolase</keyword>
<evidence type="ECO:0000256" key="1">
    <source>
        <dbReference type="ARBA" id="ARBA00008834"/>
    </source>
</evidence>
<dbReference type="InterPro" id="IPR012334">
    <property type="entry name" value="Pectin_lyas_fold"/>
</dbReference>
<protein>
    <submittedName>
        <fullName evidence="5">Glycoside hydrolase family 28 protein</fullName>
    </submittedName>
</protein>
<dbReference type="InterPro" id="IPR011050">
    <property type="entry name" value="Pectin_lyase_fold/virulence"/>
</dbReference>
<dbReference type="InterPro" id="IPR000743">
    <property type="entry name" value="Glyco_hydro_28"/>
</dbReference>
<dbReference type="Gene3D" id="2.160.20.10">
    <property type="entry name" value="Single-stranded right-handed beta-helix, Pectin lyase-like"/>
    <property type="match status" value="1"/>
</dbReference>